<keyword evidence="3" id="KW-0560">Oxidoreductase</keyword>
<sequence>MGQTDRQSLIVRARSLRQHADSTIKEILRYMLLHQQSKACTNFSIQQRNSPKFNLSDPRNGPNPILDQDMAHSLSPEVEQASVSPCQSQLLKPVPPSSPSLDEEPLSLTQRKPRSIDSQVMKRKSLTISADVSNKSQIDEAFAPISKTFEKIDILIPNAGNYTRGRGRTGQKPQHQRQGRIINSTAMIHLPHFGGFSSYNATKIAGANIMVALAKEHPELHVVNVSHGQVNETEMAGKLQGYDHIDDGELLYVRGKQKLASTAELAGGFVVWLASEGAKFFEREVRLGEFGC</sequence>
<dbReference type="InterPro" id="IPR036291">
    <property type="entry name" value="NAD(P)-bd_dom_sf"/>
</dbReference>
<accession>A0A1L7XYB7</accession>
<dbReference type="SUPFAM" id="SSF51735">
    <property type="entry name" value="NAD(P)-binding Rossmann-fold domains"/>
    <property type="match status" value="1"/>
</dbReference>
<name>A0A1L7XYB7_9HELO</name>
<dbReference type="Pfam" id="PF00106">
    <property type="entry name" value="adh_short"/>
    <property type="match status" value="1"/>
</dbReference>
<dbReference type="GO" id="GO:0016616">
    <property type="term" value="F:oxidoreductase activity, acting on the CH-OH group of donors, NAD or NADP as acceptor"/>
    <property type="evidence" value="ECO:0007669"/>
    <property type="project" value="TreeGrafter"/>
</dbReference>
<keyword evidence="6" id="KW-1185">Reference proteome</keyword>
<evidence type="ECO:0000256" key="2">
    <source>
        <dbReference type="ARBA" id="ARBA00022857"/>
    </source>
</evidence>
<dbReference type="Proteomes" id="UP000184330">
    <property type="component" value="Unassembled WGS sequence"/>
</dbReference>
<evidence type="ECO:0000256" key="1">
    <source>
        <dbReference type="ARBA" id="ARBA00006484"/>
    </source>
</evidence>
<evidence type="ECO:0000256" key="4">
    <source>
        <dbReference type="SAM" id="MobiDB-lite"/>
    </source>
</evidence>
<dbReference type="CDD" id="cd05233">
    <property type="entry name" value="SDR_c"/>
    <property type="match status" value="1"/>
</dbReference>
<reference evidence="5 6" key="1">
    <citation type="submission" date="2016-03" db="EMBL/GenBank/DDBJ databases">
        <authorList>
            <person name="Ploux O."/>
        </authorList>
    </citation>
    <scope>NUCLEOTIDE SEQUENCE [LARGE SCALE GENOMIC DNA]</scope>
    <source>
        <strain evidence="5 6">UAMH 11012</strain>
    </source>
</reference>
<dbReference type="PANTHER" id="PTHR42760:SF37">
    <property type="entry name" value="CLAVALDEHYDE DEHYDROGENASE"/>
    <property type="match status" value="1"/>
</dbReference>
<dbReference type="STRING" id="576137.A0A1L7XYB7"/>
<organism evidence="5 6">
    <name type="scientific">Phialocephala subalpina</name>
    <dbReference type="NCBI Taxonomy" id="576137"/>
    <lineage>
        <taxon>Eukaryota</taxon>
        <taxon>Fungi</taxon>
        <taxon>Dikarya</taxon>
        <taxon>Ascomycota</taxon>
        <taxon>Pezizomycotina</taxon>
        <taxon>Leotiomycetes</taxon>
        <taxon>Helotiales</taxon>
        <taxon>Mollisiaceae</taxon>
        <taxon>Phialocephala</taxon>
        <taxon>Phialocephala fortinii species complex</taxon>
    </lineage>
</organism>
<dbReference type="InterPro" id="IPR002347">
    <property type="entry name" value="SDR_fam"/>
</dbReference>
<dbReference type="PANTHER" id="PTHR42760">
    <property type="entry name" value="SHORT-CHAIN DEHYDROGENASES/REDUCTASES FAMILY MEMBER"/>
    <property type="match status" value="1"/>
</dbReference>
<dbReference type="PROSITE" id="PS00061">
    <property type="entry name" value="ADH_SHORT"/>
    <property type="match status" value="1"/>
</dbReference>
<dbReference type="AlphaFoldDB" id="A0A1L7XYB7"/>
<gene>
    <name evidence="5" type="ORF">PAC_19826</name>
</gene>
<proteinExistence type="inferred from homology"/>
<dbReference type="Gene3D" id="3.40.50.720">
    <property type="entry name" value="NAD(P)-binding Rossmann-like Domain"/>
    <property type="match status" value="2"/>
</dbReference>
<evidence type="ECO:0000313" key="6">
    <source>
        <dbReference type="Proteomes" id="UP000184330"/>
    </source>
</evidence>
<dbReference type="OrthoDB" id="1933717at2759"/>
<keyword evidence="2" id="KW-0521">NADP</keyword>
<dbReference type="InterPro" id="IPR020904">
    <property type="entry name" value="Sc_DH/Rdtase_CS"/>
</dbReference>
<dbReference type="EMBL" id="FJOG01000084">
    <property type="protein sequence ID" value="CZR69925.1"/>
    <property type="molecule type" value="Genomic_DNA"/>
</dbReference>
<evidence type="ECO:0000313" key="5">
    <source>
        <dbReference type="EMBL" id="CZR69925.1"/>
    </source>
</evidence>
<comment type="similarity">
    <text evidence="1">Belongs to the short-chain dehydrogenases/reductases (SDR) family.</text>
</comment>
<protein>
    <submittedName>
        <fullName evidence="5">Uncharacterized protein</fullName>
    </submittedName>
</protein>
<feature type="region of interest" description="Disordered" evidence="4">
    <location>
        <begin position="49"/>
        <end position="110"/>
    </location>
</feature>
<evidence type="ECO:0000256" key="3">
    <source>
        <dbReference type="ARBA" id="ARBA00023002"/>
    </source>
</evidence>